<organism evidence="1 2">
    <name type="scientific">Paramecium octaurelia</name>
    <dbReference type="NCBI Taxonomy" id="43137"/>
    <lineage>
        <taxon>Eukaryota</taxon>
        <taxon>Sar</taxon>
        <taxon>Alveolata</taxon>
        <taxon>Ciliophora</taxon>
        <taxon>Intramacronucleata</taxon>
        <taxon>Oligohymenophorea</taxon>
        <taxon>Peniculida</taxon>
        <taxon>Parameciidae</taxon>
        <taxon>Paramecium</taxon>
    </lineage>
</organism>
<proteinExistence type="predicted"/>
<reference evidence="1" key="1">
    <citation type="submission" date="2021-01" db="EMBL/GenBank/DDBJ databases">
        <authorList>
            <consortium name="Genoscope - CEA"/>
            <person name="William W."/>
        </authorList>
    </citation>
    <scope>NUCLEOTIDE SEQUENCE</scope>
</reference>
<keyword evidence="2" id="KW-1185">Reference proteome</keyword>
<comment type="caution">
    <text evidence="1">The sequence shown here is derived from an EMBL/GenBank/DDBJ whole genome shotgun (WGS) entry which is preliminary data.</text>
</comment>
<gene>
    <name evidence="1" type="ORF">POCTA_138.1.T0790215</name>
</gene>
<dbReference type="AlphaFoldDB" id="A0A8S1W0Y7"/>
<protein>
    <submittedName>
        <fullName evidence="1">Uncharacterized protein</fullName>
    </submittedName>
</protein>
<name>A0A8S1W0Y7_PAROT</name>
<sequence>MCILNIIDEFFKQPLNTIVMQIHYNQLNSQDASIQQSIQEFLIQVENQSCYTLNNSLQTTYYDVRNSFLF</sequence>
<evidence type="ECO:0000313" key="2">
    <source>
        <dbReference type="Proteomes" id="UP000683925"/>
    </source>
</evidence>
<dbReference type="Proteomes" id="UP000683925">
    <property type="component" value="Unassembled WGS sequence"/>
</dbReference>
<accession>A0A8S1W0Y7</accession>
<evidence type="ECO:0000313" key="1">
    <source>
        <dbReference type="EMBL" id="CAD8182781.1"/>
    </source>
</evidence>
<dbReference type="EMBL" id="CAJJDP010000078">
    <property type="protein sequence ID" value="CAD8182781.1"/>
    <property type="molecule type" value="Genomic_DNA"/>
</dbReference>